<reference evidence="12" key="1">
    <citation type="submission" date="2018-05" db="EMBL/GenBank/DDBJ databases">
        <authorList>
            <person name="Lanie J.A."/>
            <person name="Ng W.-L."/>
            <person name="Kazmierczak K.M."/>
            <person name="Andrzejewski T.M."/>
            <person name="Davidsen T.M."/>
            <person name="Wayne K.J."/>
            <person name="Tettelin H."/>
            <person name="Glass J.I."/>
            <person name="Rusch D."/>
            <person name="Podicherti R."/>
            <person name="Tsui H.-C.T."/>
            <person name="Winkler M.E."/>
        </authorList>
    </citation>
    <scope>NUCLEOTIDE SEQUENCE</scope>
</reference>
<evidence type="ECO:0000256" key="8">
    <source>
        <dbReference type="ARBA" id="ARBA00022917"/>
    </source>
</evidence>
<name>A0A382XAM3_9ZZZZ</name>
<dbReference type="Pfam" id="PF00133">
    <property type="entry name" value="tRNA-synt_1"/>
    <property type="match status" value="1"/>
</dbReference>
<dbReference type="GO" id="GO:0006438">
    <property type="term" value="P:valyl-tRNA aminoacylation"/>
    <property type="evidence" value="ECO:0007669"/>
    <property type="project" value="InterPro"/>
</dbReference>
<accession>A0A382XAM3</accession>
<dbReference type="InterPro" id="IPR014729">
    <property type="entry name" value="Rossmann-like_a/b/a_fold"/>
</dbReference>
<evidence type="ECO:0000313" key="12">
    <source>
        <dbReference type="EMBL" id="SVD67388.1"/>
    </source>
</evidence>
<keyword evidence="8" id="KW-0648">Protein biosynthesis</keyword>
<dbReference type="Gene3D" id="3.40.50.620">
    <property type="entry name" value="HUPs"/>
    <property type="match status" value="1"/>
</dbReference>
<organism evidence="12">
    <name type="scientific">marine metagenome</name>
    <dbReference type="NCBI Taxonomy" id="408172"/>
    <lineage>
        <taxon>unclassified sequences</taxon>
        <taxon>metagenomes</taxon>
        <taxon>ecological metagenomes</taxon>
    </lineage>
</organism>
<evidence type="ECO:0000256" key="2">
    <source>
        <dbReference type="ARBA" id="ARBA00011245"/>
    </source>
</evidence>
<evidence type="ECO:0000256" key="9">
    <source>
        <dbReference type="ARBA" id="ARBA00023146"/>
    </source>
</evidence>
<keyword evidence="9" id="KW-0030">Aminoacyl-tRNA synthetase</keyword>
<protein>
    <recommendedName>
        <fullName evidence="3">valine--tRNA ligase</fullName>
        <ecNumber evidence="3">6.1.1.9</ecNumber>
    </recommendedName>
    <alternativeName>
        <fullName evidence="10">Valyl-tRNA synthetase</fullName>
    </alternativeName>
</protein>
<evidence type="ECO:0000256" key="6">
    <source>
        <dbReference type="ARBA" id="ARBA00022741"/>
    </source>
</evidence>
<sequence>MTTDIPKNYSPQEIEKKWYQFWLKQDYFHAKDKSTNPPFSIVIPPPNITGSLHIGHALDNTLQDTLIRWKRMQGYNTLWMPGTDHAGIATELIMEKKLIEEGTSRQEIGREKFIDRMWQWKDESRGRIISQLQEIGSSCDWERERFTLDEGLSKAVRTAFVKLYERGLIYRGDYMVNWCPNCQTAVSDLEVIPIEIEGNFYHIKYDVKDSA</sequence>
<dbReference type="FunFam" id="3.40.50.620:FF:000032">
    <property type="entry name" value="Valine--tRNA ligase"/>
    <property type="match status" value="1"/>
</dbReference>
<comment type="subcellular location">
    <subcellularLocation>
        <location evidence="1">Cytoplasm</location>
    </subcellularLocation>
</comment>
<dbReference type="AlphaFoldDB" id="A0A382XAM3"/>
<evidence type="ECO:0000256" key="4">
    <source>
        <dbReference type="ARBA" id="ARBA00022490"/>
    </source>
</evidence>
<evidence type="ECO:0000256" key="10">
    <source>
        <dbReference type="ARBA" id="ARBA00029936"/>
    </source>
</evidence>
<proteinExistence type="predicted"/>
<evidence type="ECO:0000256" key="3">
    <source>
        <dbReference type="ARBA" id="ARBA00013169"/>
    </source>
</evidence>
<evidence type="ECO:0000256" key="1">
    <source>
        <dbReference type="ARBA" id="ARBA00004496"/>
    </source>
</evidence>
<gene>
    <name evidence="12" type="ORF">METZ01_LOCUS420242</name>
</gene>
<evidence type="ECO:0000256" key="7">
    <source>
        <dbReference type="ARBA" id="ARBA00022840"/>
    </source>
</evidence>
<comment type="subunit">
    <text evidence="2">Monomer.</text>
</comment>
<feature type="domain" description="Aminoacyl-tRNA synthetase class Ia" evidence="11">
    <location>
        <begin position="17"/>
        <end position="192"/>
    </location>
</feature>
<evidence type="ECO:0000259" key="11">
    <source>
        <dbReference type="Pfam" id="PF00133"/>
    </source>
</evidence>
<dbReference type="SUPFAM" id="SSF52374">
    <property type="entry name" value="Nucleotidylyl transferase"/>
    <property type="match status" value="1"/>
</dbReference>
<keyword evidence="6" id="KW-0547">Nucleotide-binding</keyword>
<dbReference type="PROSITE" id="PS00178">
    <property type="entry name" value="AA_TRNA_LIGASE_I"/>
    <property type="match status" value="1"/>
</dbReference>
<evidence type="ECO:0000256" key="5">
    <source>
        <dbReference type="ARBA" id="ARBA00022598"/>
    </source>
</evidence>
<dbReference type="EC" id="6.1.1.9" evidence="3"/>
<dbReference type="InterPro" id="IPR001412">
    <property type="entry name" value="aa-tRNA-synth_I_CS"/>
</dbReference>
<keyword evidence="5" id="KW-0436">Ligase</keyword>
<dbReference type="GO" id="GO:0004832">
    <property type="term" value="F:valine-tRNA ligase activity"/>
    <property type="evidence" value="ECO:0007669"/>
    <property type="project" value="UniProtKB-EC"/>
</dbReference>
<dbReference type="EMBL" id="UINC01165792">
    <property type="protein sequence ID" value="SVD67388.1"/>
    <property type="molecule type" value="Genomic_DNA"/>
</dbReference>
<keyword evidence="4" id="KW-0963">Cytoplasm</keyword>
<dbReference type="GO" id="GO:0005829">
    <property type="term" value="C:cytosol"/>
    <property type="evidence" value="ECO:0007669"/>
    <property type="project" value="TreeGrafter"/>
</dbReference>
<dbReference type="InterPro" id="IPR002303">
    <property type="entry name" value="Valyl-tRNA_ligase"/>
</dbReference>
<dbReference type="InterPro" id="IPR002300">
    <property type="entry name" value="aa-tRNA-synth_Ia"/>
</dbReference>
<feature type="non-terminal residue" evidence="12">
    <location>
        <position position="211"/>
    </location>
</feature>
<dbReference type="GO" id="GO:0005524">
    <property type="term" value="F:ATP binding"/>
    <property type="evidence" value="ECO:0007669"/>
    <property type="project" value="UniProtKB-KW"/>
</dbReference>
<keyword evidence="7" id="KW-0067">ATP-binding</keyword>
<dbReference type="PANTHER" id="PTHR11946">
    <property type="entry name" value="VALYL-TRNA SYNTHETASES"/>
    <property type="match status" value="1"/>
</dbReference>
<dbReference type="PANTHER" id="PTHR11946:SF93">
    <property type="entry name" value="VALINE--TRNA LIGASE, CHLOROPLASTIC_MITOCHONDRIAL 2"/>
    <property type="match status" value="1"/>
</dbReference>